<dbReference type="Gene3D" id="3.30.420.10">
    <property type="entry name" value="Ribonuclease H-like superfamily/Ribonuclease H"/>
    <property type="match status" value="1"/>
</dbReference>
<gene>
    <name evidence="1" type="ORF">AVEN_118315_1</name>
</gene>
<accession>A0A4Y2B575</accession>
<evidence type="ECO:0000313" key="2">
    <source>
        <dbReference type="Proteomes" id="UP000499080"/>
    </source>
</evidence>
<dbReference type="Proteomes" id="UP000499080">
    <property type="component" value="Unassembled WGS sequence"/>
</dbReference>
<dbReference type="InterPro" id="IPR052709">
    <property type="entry name" value="Transposase-MT_Hybrid"/>
</dbReference>
<name>A0A4Y2B575_ARAVE</name>
<dbReference type="InterPro" id="IPR036397">
    <property type="entry name" value="RNaseH_sf"/>
</dbReference>
<dbReference type="AlphaFoldDB" id="A0A4Y2B575"/>
<evidence type="ECO:0008006" key="3">
    <source>
        <dbReference type="Google" id="ProtNLM"/>
    </source>
</evidence>
<protein>
    <recommendedName>
        <fullName evidence="3">Histone-lysine N-methyltransferase SETMAR</fullName>
    </recommendedName>
</protein>
<evidence type="ECO:0000313" key="1">
    <source>
        <dbReference type="EMBL" id="GBL87360.1"/>
    </source>
</evidence>
<comment type="caution">
    <text evidence="1">The sequence shown here is derived from an EMBL/GenBank/DDBJ whole genome shotgun (WGS) entry which is preliminary data.</text>
</comment>
<reference evidence="1 2" key="1">
    <citation type="journal article" date="2019" name="Sci. Rep.">
        <title>Orb-weaving spider Araneus ventricosus genome elucidates the spidroin gene catalogue.</title>
        <authorList>
            <person name="Kono N."/>
            <person name="Nakamura H."/>
            <person name="Ohtoshi R."/>
            <person name="Moran D.A.P."/>
            <person name="Shinohara A."/>
            <person name="Yoshida Y."/>
            <person name="Fujiwara M."/>
            <person name="Mori M."/>
            <person name="Tomita M."/>
            <person name="Arakawa K."/>
        </authorList>
    </citation>
    <scope>NUCLEOTIDE SEQUENCE [LARGE SCALE GENOMIC DNA]</scope>
</reference>
<dbReference type="PANTHER" id="PTHR46060:SF1">
    <property type="entry name" value="MARINER MOS1 TRANSPOSASE-LIKE PROTEIN"/>
    <property type="match status" value="1"/>
</dbReference>
<organism evidence="1 2">
    <name type="scientific">Araneus ventricosus</name>
    <name type="common">Orbweaver spider</name>
    <name type="synonym">Epeira ventricosa</name>
    <dbReference type="NCBI Taxonomy" id="182803"/>
    <lineage>
        <taxon>Eukaryota</taxon>
        <taxon>Metazoa</taxon>
        <taxon>Ecdysozoa</taxon>
        <taxon>Arthropoda</taxon>
        <taxon>Chelicerata</taxon>
        <taxon>Arachnida</taxon>
        <taxon>Araneae</taxon>
        <taxon>Araneomorphae</taxon>
        <taxon>Entelegynae</taxon>
        <taxon>Araneoidea</taxon>
        <taxon>Araneidae</taxon>
        <taxon>Araneus</taxon>
    </lineage>
</organism>
<proteinExistence type="predicted"/>
<dbReference type="EMBL" id="BGPR01000053">
    <property type="protein sequence ID" value="GBL87360.1"/>
    <property type="molecule type" value="Genomic_DNA"/>
</dbReference>
<sequence>MINAAVSCQTLRRQQRAILTSGVVLIHENSSLHNVVVTQNLLEQFKWDVSDRPVYSPDLATSDFHLFPEFRNCLRGQSFQKNEEIRSNIKTHLTSLAETFFEEGIKNLVHRDDKYLILHSDYVEK</sequence>
<dbReference type="PANTHER" id="PTHR46060">
    <property type="entry name" value="MARINER MOS1 TRANSPOSASE-LIKE PROTEIN"/>
    <property type="match status" value="1"/>
</dbReference>
<dbReference type="GO" id="GO:0003676">
    <property type="term" value="F:nucleic acid binding"/>
    <property type="evidence" value="ECO:0007669"/>
    <property type="project" value="InterPro"/>
</dbReference>
<keyword evidence="2" id="KW-1185">Reference proteome</keyword>